<sequence>MTEFEALGPNAGVTIVKSPEGIHEFRDGRVQFTDHEPLSPAEIVTPTGAGDAFAAGYLAGLLLEDESPSPAARGLSFARRSLRTPSSHR</sequence>
<dbReference type="HOGENOM" id="CLU_2449659_0_0_11"/>
<name>A0A010ZKG7_9ACTN</name>
<keyword evidence="3" id="KW-0808">Transferase</keyword>
<evidence type="ECO:0000259" key="2">
    <source>
        <dbReference type="Pfam" id="PF00294"/>
    </source>
</evidence>
<comment type="caution">
    <text evidence="3">The sequence shown here is derived from an EMBL/GenBank/DDBJ whole genome shotgun (WGS) entry which is preliminary data.</text>
</comment>
<reference evidence="3 4" key="1">
    <citation type="submission" date="2013-07" db="EMBL/GenBank/DDBJ databases">
        <authorList>
            <consortium name="DOE Joint Genome Institute"/>
            <person name="Eisen J."/>
            <person name="Huntemann M."/>
            <person name="Han J."/>
            <person name="Chen A."/>
            <person name="Kyrpides N."/>
            <person name="Mavromatis K."/>
            <person name="Markowitz V."/>
            <person name="Palaniappan K."/>
            <person name="Ivanova N."/>
            <person name="Schaumberg A."/>
            <person name="Pati A."/>
            <person name="Liolios K."/>
            <person name="Nordberg H.P."/>
            <person name="Cantor M.N."/>
            <person name="Hua S.X."/>
            <person name="Woyke T."/>
        </authorList>
    </citation>
    <scope>NUCLEOTIDE SEQUENCE [LARGE SCALE GENOMIC DNA]</scope>
    <source>
        <strain evidence="3 4">DSM 44712</strain>
    </source>
</reference>
<dbReference type="InterPro" id="IPR011611">
    <property type="entry name" value="PfkB_dom"/>
</dbReference>
<protein>
    <submittedName>
        <fullName evidence="3">Sugar kinase, ribokinase</fullName>
    </submittedName>
</protein>
<feature type="region of interest" description="Disordered" evidence="1">
    <location>
        <begin position="67"/>
        <end position="89"/>
    </location>
</feature>
<dbReference type="EMBL" id="JFBT01000001">
    <property type="protein sequence ID" value="EXG79144.1"/>
    <property type="molecule type" value="Genomic_DNA"/>
</dbReference>
<keyword evidence="4" id="KW-1185">Reference proteome</keyword>
<gene>
    <name evidence="3" type="ORF">CryarDRAFT_0168</name>
</gene>
<dbReference type="Pfam" id="PF00294">
    <property type="entry name" value="PfkB"/>
    <property type="match status" value="1"/>
</dbReference>
<organism evidence="3 4">
    <name type="scientific">Cryptosporangium arvum DSM 44712</name>
    <dbReference type="NCBI Taxonomy" id="927661"/>
    <lineage>
        <taxon>Bacteria</taxon>
        <taxon>Bacillati</taxon>
        <taxon>Actinomycetota</taxon>
        <taxon>Actinomycetes</taxon>
        <taxon>Cryptosporangiales</taxon>
        <taxon>Cryptosporangiaceae</taxon>
        <taxon>Cryptosporangium</taxon>
    </lineage>
</organism>
<feature type="domain" description="Carbohydrate kinase PfkB" evidence="2">
    <location>
        <begin position="30"/>
        <end position="65"/>
    </location>
</feature>
<accession>A0A010ZKG7</accession>
<dbReference type="GO" id="GO:0016301">
    <property type="term" value="F:kinase activity"/>
    <property type="evidence" value="ECO:0007669"/>
    <property type="project" value="UniProtKB-KW"/>
</dbReference>
<dbReference type="Proteomes" id="UP000021053">
    <property type="component" value="Unassembled WGS sequence"/>
</dbReference>
<keyword evidence="3" id="KW-0418">Kinase</keyword>
<feature type="compositionally biased region" description="Basic residues" evidence="1">
    <location>
        <begin position="80"/>
        <end position="89"/>
    </location>
</feature>
<evidence type="ECO:0000313" key="4">
    <source>
        <dbReference type="Proteomes" id="UP000021053"/>
    </source>
</evidence>
<dbReference type="RefSeq" id="WP_035847601.1">
    <property type="nucleotide sequence ID" value="NZ_KK073874.1"/>
</dbReference>
<evidence type="ECO:0000313" key="3">
    <source>
        <dbReference type="EMBL" id="EXG79144.1"/>
    </source>
</evidence>
<dbReference type="Gene3D" id="3.40.1190.20">
    <property type="match status" value="1"/>
</dbReference>
<evidence type="ECO:0000256" key="1">
    <source>
        <dbReference type="SAM" id="MobiDB-lite"/>
    </source>
</evidence>
<dbReference type="SUPFAM" id="SSF53613">
    <property type="entry name" value="Ribokinase-like"/>
    <property type="match status" value="1"/>
</dbReference>
<dbReference type="AlphaFoldDB" id="A0A010ZKG7"/>
<proteinExistence type="predicted"/>
<dbReference type="InterPro" id="IPR029056">
    <property type="entry name" value="Ribokinase-like"/>
</dbReference>